<dbReference type="GO" id="GO:0016787">
    <property type="term" value="F:hydrolase activity"/>
    <property type="evidence" value="ECO:0007669"/>
    <property type="project" value="UniProtKB-KW"/>
</dbReference>
<keyword evidence="2 4" id="KW-0378">Hydrolase</keyword>
<reference evidence="4 5" key="1">
    <citation type="submission" date="2024-10" db="EMBL/GenBank/DDBJ databases">
        <title>The Natural Products Discovery Center: Release of the First 8490 Sequenced Strains for Exploring Actinobacteria Biosynthetic Diversity.</title>
        <authorList>
            <person name="Kalkreuter E."/>
            <person name="Kautsar S.A."/>
            <person name="Yang D."/>
            <person name="Bader C.D."/>
            <person name="Teijaro C.N."/>
            <person name="Fluegel L."/>
            <person name="Davis C.M."/>
            <person name="Simpson J.R."/>
            <person name="Lauterbach L."/>
            <person name="Steele A.D."/>
            <person name="Gui C."/>
            <person name="Meng S."/>
            <person name="Li G."/>
            <person name="Viehrig K."/>
            <person name="Ye F."/>
            <person name="Su P."/>
            <person name="Kiefer A.F."/>
            <person name="Nichols A."/>
            <person name="Cepeda A.J."/>
            <person name="Yan W."/>
            <person name="Fan B."/>
            <person name="Jiang Y."/>
            <person name="Adhikari A."/>
            <person name="Zheng C.-J."/>
            <person name="Schuster L."/>
            <person name="Cowan T.M."/>
            <person name="Smanski M.J."/>
            <person name="Chevrette M.G."/>
            <person name="De Carvalho L.P.S."/>
            <person name="Shen B."/>
        </authorList>
    </citation>
    <scope>NUCLEOTIDE SEQUENCE [LARGE SCALE GENOMIC DNA]</scope>
    <source>
        <strain evidence="4 5">NPDC020327</strain>
    </source>
</reference>
<accession>A0ABW7US13</accession>
<dbReference type="Gene3D" id="3.40.50.1000">
    <property type="entry name" value="HAD superfamily/HAD-like"/>
    <property type="match status" value="1"/>
</dbReference>
<evidence type="ECO:0000313" key="4">
    <source>
        <dbReference type="EMBL" id="MFI1964307.1"/>
    </source>
</evidence>
<dbReference type="InterPro" id="IPR051400">
    <property type="entry name" value="HAD-like_hydrolase"/>
</dbReference>
<sequence>MSAAPWGPGHPDAAPCRGCAVGRDEFTPEPLTRLAAITVDLDDTLFAQADWLTGAWRTVASAARKSLGVQEQPLYEALVREAALGTDRGGIIDRALAAIGSTAPSAPLVEAFRSYRPASLLPYPSVTAALTAARRSGVPLAVVTDGHPPQQRQKLAALGLAELFDAVVVSDELGGREHRKPSAAPFLEAARLLGVRPSTIVHVGDRPEKDIAGARAAGLLGAVRVRTGEYGAAPCGGSALGCCADAASALIRLVCAWESGERCGS</sequence>
<keyword evidence="5" id="KW-1185">Reference proteome</keyword>
<evidence type="ECO:0000256" key="2">
    <source>
        <dbReference type="ARBA" id="ARBA00022801"/>
    </source>
</evidence>
<dbReference type="InterPro" id="IPR023214">
    <property type="entry name" value="HAD_sf"/>
</dbReference>
<gene>
    <name evidence="4" type="ORF">ACH429_09320</name>
</gene>
<evidence type="ECO:0000313" key="5">
    <source>
        <dbReference type="Proteomes" id="UP001611548"/>
    </source>
</evidence>
<dbReference type="RefSeq" id="WP_055472294.1">
    <property type="nucleotide sequence ID" value="NZ_JBIRWE010000003.1"/>
</dbReference>
<dbReference type="InterPro" id="IPR036412">
    <property type="entry name" value="HAD-like_sf"/>
</dbReference>
<dbReference type="EC" id="3.1.3.-" evidence="4"/>
<name>A0ABW7US13_9ACTN</name>
<dbReference type="EMBL" id="JBIRWE010000003">
    <property type="protein sequence ID" value="MFI1964307.1"/>
    <property type="molecule type" value="Genomic_DNA"/>
</dbReference>
<dbReference type="SFLD" id="SFLDG01129">
    <property type="entry name" value="C1.5:_HAD__Beta-PGM__Phosphata"/>
    <property type="match status" value="1"/>
</dbReference>
<dbReference type="SFLD" id="SFLDS00003">
    <property type="entry name" value="Haloacid_Dehalogenase"/>
    <property type="match status" value="1"/>
</dbReference>
<comment type="cofactor">
    <cofactor evidence="1">
        <name>Mg(2+)</name>
        <dbReference type="ChEBI" id="CHEBI:18420"/>
    </cofactor>
</comment>
<evidence type="ECO:0000256" key="1">
    <source>
        <dbReference type="ARBA" id="ARBA00001946"/>
    </source>
</evidence>
<keyword evidence="3" id="KW-0460">Magnesium</keyword>
<dbReference type="InterPro" id="IPR006439">
    <property type="entry name" value="HAD-SF_hydro_IA"/>
</dbReference>
<dbReference type="SUPFAM" id="SSF56784">
    <property type="entry name" value="HAD-like"/>
    <property type="match status" value="1"/>
</dbReference>
<protein>
    <submittedName>
        <fullName evidence="4">HAD family hydrolase</fullName>
        <ecNumber evidence="4">3.1.3.-</ecNumber>
    </submittedName>
</protein>
<dbReference type="Proteomes" id="UP001611548">
    <property type="component" value="Unassembled WGS sequence"/>
</dbReference>
<organism evidence="4 5">
    <name type="scientific">Streptomyces pathocidini</name>
    <dbReference type="NCBI Taxonomy" id="1650571"/>
    <lineage>
        <taxon>Bacteria</taxon>
        <taxon>Bacillati</taxon>
        <taxon>Actinomycetota</taxon>
        <taxon>Actinomycetes</taxon>
        <taxon>Kitasatosporales</taxon>
        <taxon>Streptomycetaceae</taxon>
        <taxon>Streptomyces</taxon>
    </lineage>
</organism>
<dbReference type="Gene3D" id="1.10.150.520">
    <property type="match status" value="1"/>
</dbReference>
<comment type="caution">
    <text evidence="4">The sequence shown here is derived from an EMBL/GenBank/DDBJ whole genome shotgun (WGS) entry which is preliminary data.</text>
</comment>
<dbReference type="NCBIfam" id="TIGR01549">
    <property type="entry name" value="HAD-SF-IA-v1"/>
    <property type="match status" value="1"/>
</dbReference>
<dbReference type="Pfam" id="PF00702">
    <property type="entry name" value="Hydrolase"/>
    <property type="match status" value="1"/>
</dbReference>
<dbReference type="PANTHER" id="PTHR46470">
    <property type="entry name" value="N-ACYLNEURAMINATE-9-PHOSPHATASE"/>
    <property type="match status" value="1"/>
</dbReference>
<proteinExistence type="predicted"/>
<evidence type="ECO:0000256" key="3">
    <source>
        <dbReference type="ARBA" id="ARBA00022842"/>
    </source>
</evidence>